<evidence type="ECO:0000256" key="2">
    <source>
        <dbReference type="SAM" id="SignalP"/>
    </source>
</evidence>
<feature type="region of interest" description="Disordered" evidence="1">
    <location>
        <begin position="96"/>
        <end position="245"/>
    </location>
</feature>
<evidence type="ECO:0000313" key="3">
    <source>
        <dbReference type="EMBL" id="ORC84232.1"/>
    </source>
</evidence>
<evidence type="ECO:0000313" key="4">
    <source>
        <dbReference type="Proteomes" id="UP000192257"/>
    </source>
</evidence>
<feature type="signal peptide" evidence="2">
    <location>
        <begin position="1"/>
        <end position="20"/>
    </location>
</feature>
<dbReference type="EMBL" id="NBCO01000047">
    <property type="protein sequence ID" value="ORC84232.1"/>
    <property type="molecule type" value="Genomic_DNA"/>
</dbReference>
<proteinExistence type="predicted"/>
<keyword evidence="2" id="KW-0732">Signal</keyword>
<comment type="caution">
    <text evidence="3">The sequence shown here is derived from an EMBL/GenBank/DDBJ whole genome shotgun (WGS) entry which is preliminary data.</text>
</comment>
<evidence type="ECO:0000256" key="1">
    <source>
        <dbReference type="SAM" id="MobiDB-lite"/>
    </source>
</evidence>
<name>A0A1X0NHJ1_9TRYP</name>
<evidence type="ECO:0008006" key="5">
    <source>
        <dbReference type="Google" id="ProtNLM"/>
    </source>
</evidence>
<feature type="compositionally biased region" description="Polar residues" evidence="1">
    <location>
        <begin position="167"/>
        <end position="227"/>
    </location>
</feature>
<dbReference type="VEuPathDB" id="TriTrypDB:TM35_000471270"/>
<feature type="compositionally biased region" description="Low complexity" evidence="1">
    <location>
        <begin position="119"/>
        <end position="135"/>
    </location>
</feature>
<dbReference type="GeneID" id="39990167"/>
<keyword evidence="4" id="KW-1185">Reference proteome</keyword>
<gene>
    <name evidence="3" type="ORF">TM35_000471270</name>
</gene>
<organism evidence="3 4">
    <name type="scientific">Trypanosoma theileri</name>
    <dbReference type="NCBI Taxonomy" id="67003"/>
    <lineage>
        <taxon>Eukaryota</taxon>
        <taxon>Discoba</taxon>
        <taxon>Euglenozoa</taxon>
        <taxon>Kinetoplastea</taxon>
        <taxon>Metakinetoplastina</taxon>
        <taxon>Trypanosomatida</taxon>
        <taxon>Trypanosomatidae</taxon>
        <taxon>Trypanosoma</taxon>
    </lineage>
</organism>
<feature type="compositionally biased region" description="Low complexity" evidence="1">
    <location>
        <begin position="228"/>
        <end position="242"/>
    </location>
</feature>
<feature type="chain" id="PRO_5012710239" description="Mucin TcMUCII" evidence="2">
    <location>
        <begin position="21"/>
        <end position="281"/>
    </location>
</feature>
<protein>
    <recommendedName>
        <fullName evidence="5">Mucin TcMUCII</fullName>
    </recommendedName>
</protein>
<dbReference type="RefSeq" id="XP_028878298.1">
    <property type="nucleotide sequence ID" value="XM_029030387.1"/>
</dbReference>
<reference evidence="3 4" key="1">
    <citation type="submission" date="2017-03" db="EMBL/GenBank/DDBJ databases">
        <title>An alternative strategy for trypanosome survival in the mammalian bloodstream revealed through genome and transcriptome analysis of the ubiquitous bovine parasite Trypanosoma (Megatrypanum) theileri.</title>
        <authorList>
            <person name="Kelly S."/>
            <person name="Ivens A."/>
            <person name="Mott A."/>
            <person name="O'Neill E."/>
            <person name="Emms D."/>
            <person name="Macleod O."/>
            <person name="Voorheis P."/>
            <person name="Matthews J."/>
            <person name="Matthews K."/>
            <person name="Carrington M."/>
        </authorList>
    </citation>
    <scope>NUCLEOTIDE SEQUENCE [LARGE SCALE GENOMIC DNA]</scope>
    <source>
        <strain evidence="3">Edinburgh</strain>
    </source>
</reference>
<feature type="compositionally biased region" description="Polar residues" evidence="1">
    <location>
        <begin position="136"/>
        <end position="158"/>
    </location>
</feature>
<dbReference type="AlphaFoldDB" id="A0A1X0NHJ1"/>
<sequence length="281" mass="29403">MMMMRRVMCVLAVVLCCACGYTMTAAAAGETLELLSATPNMDEFPHIPRVTEPPVDKSKNVLTGEALLTGTVAKNEAGEAVENQESLLGKVHEGVSLISGEERRPGEISTGADPSTSLQSSKGQQSTQEGTQQTQVSASQTRSKNVSGDVDSTQTESPGESAKPTDESNVNDSITAQQPSTAMESTVPSDVNSDNESTVPIDTTATTGSQENGNADSTATTNINSEAPTTTPSPLTDPPISSNIASTMQMKPNVDSSVSPVWMRTAAPLLIVIVLFSVTMY</sequence>
<dbReference type="Proteomes" id="UP000192257">
    <property type="component" value="Unassembled WGS sequence"/>
</dbReference>
<accession>A0A1X0NHJ1</accession>